<accession>A0A7R7XYZ5</accession>
<gene>
    <name evidence="2" type="ORF">APUU_71088S</name>
</gene>
<evidence type="ECO:0000256" key="1">
    <source>
        <dbReference type="SAM" id="MobiDB-lite"/>
    </source>
</evidence>
<feature type="compositionally biased region" description="Low complexity" evidence="1">
    <location>
        <begin position="85"/>
        <end position="94"/>
    </location>
</feature>
<dbReference type="EMBL" id="AP024449">
    <property type="protein sequence ID" value="BCS29518.1"/>
    <property type="molecule type" value="Genomic_DNA"/>
</dbReference>
<organism evidence="2 3">
    <name type="scientific">Aspergillus puulaauensis</name>
    <dbReference type="NCBI Taxonomy" id="1220207"/>
    <lineage>
        <taxon>Eukaryota</taxon>
        <taxon>Fungi</taxon>
        <taxon>Dikarya</taxon>
        <taxon>Ascomycota</taxon>
        <taxon>Pezizomycotina</taxon>
        <taxon>Eurotiomycetes</taxon>
        <taxon>Eurotiomycetidae</taxon>
        <taxon>Eurotiales</taxon>
        <taxon>Aspergillaceae</taxon>
        <taxon>Aspergillus</taxon>
    </lineage>
</organism>
<dbReference type="RefSeq" id="XP_041561704.1">
    <property type="nucleotide sequence ID" value="XM_041696033.1"/>
</dbReference>
<name>A0A7R7XYZ5_9EURO</name>
<evidence type="ECO:0000313" key="2">
    <source>
        <dbReference type="EMBL" id="BCS29518.1"/>
    </source>
</evidence>
<protein>
    <submittedName>
        <fullName evidence="2">Uncharacterized protein</fullName>
    </submittedName>
</protein>
<keyword evidence="3" id="KW-1185">Reference proteome</keyword>
<reference evidence="2" key="1">
    <citation type="submission" date="2021-01" db="EMBL/GenBank/DDBJ databases">
        <authorList>
            <consortium name="Aspergillus puulaauensis MK2 genome sequencing consortium"/>
            <person name="Kazuki M."/>
            <person name="Futagami T."/>
        </authorList>
    </citation>
    <scope>NUCLEOTIDE SEQUENCE</scope>
    <source>
        <strain evidence="2">MK2</strain>
    </source>
</reference>
<proteinExistence type="predicted"/>
<dbReference type="KEGG" id="apuu:APUU_71088S"/>
<reference evidence="2" key="2">
    <citation type="submission" date="2021-02" db="EMBL/GenBank/DDBJ databases">
        <title>Aspergillus puulaauensis MK2 genome sequence.</title>
        <authorList>
            <person name="Futagami T."/>
            <person name="Mori K."/>
            <person name="Kadooka C."/>
            <person name="Tanaka T."/>
        </authorList>
    </citation>
    <scope>NUCLEOTIDE SEQUENCE</scope>
    <source>
        <strain evidence="2">MK2</strain>
    </source>
</reference>
<sequence length="105" mass="11209">MSSSGQCPLFSGSLAPTVQAPVFQRSVNNVAPRSTDFGAKMRLEDVDEVNDDIGQLAGKHGSCSLSESGAECRYHIRQAEENSSRHGPSSRPSPQMAAWLFGGDI</sequence>
<dbReference type="AlphaFoldDB" id="A0A7R7XYZ5"/>
<dbReference type="Proteomes" id="UP000654913">
    <property type="component" value="Chromosome 7"/>
</dbReference>
<evidence type="ECO:0000313" key="3">
    <source>
        <dbReference type="Proteomes" id="UP000654913"/>
    </source>
</evidence>
<feature type="region of interest" description="Disordered" evidence="1">
    <location>
        <begin position="79"/>
        <end position="105"/>
    </location>
</feature>
<dbReference type="GeneID" id="64979515"/>